<dbReference type="PROSITE" id="PS50928">
    <property type="entry name" value="ABC_TM1"/>
    <property type="match status" value="1"/>
</dbReference>
<evidence type="ECO:0000256" key="4">
    <source>
        <dbReference type="ARBA" id="ARBA00022692"/>
    </source>
</evidence>
<dbReference type="Pfam" id="PF00528">
    <property type="entry name" value="BPD_transp_1"/>
    <property type="match status" value="1"/>
</dbReference>
<comment type="similarity">
    <text evidence="7">Belongs to the binding-protein-dependent transport system permease family.</text>
</comment>
<evidence type="ECO:0000313" key="9">
    <source>
        <dbReference type="EMBL" id="MBJ3776214.1"/>
    </source>
</evidence>
<dbReference type="EMBL" id="JAEKJA010000007">
    <property type="protein sequence ID" value="MBJ3776214.1"/>
    <property type="molecule type" value="Genomic_DNA"/>
</dbReference>
<keyword evidence="5 7" id="KW-1133">Transmembrane helix</keyword>
<keyword evidence="4 7" id="KW-0812">Transmembrane</keyword>
<keyword evidence="2 7" id="KW-0813">Transport</keyword>
<gene>
    <name evidence="9" type="ORF">JCR33_10975</name>
</gene>
<keyword evidence="3" id="KW-1003">Cell membrane</keyword>
<evidence type="ECO:0000256" key="5">
    <source>
        <dbReference type="ARBA" id="ARBA00022989"/>
    </source>
</evidence>
<protein>
    <submittedName>
        <fullName evidence="9">ABC transporter permease</fullName>
    </submittedName>
</protein>
<feature type="transmembrane region" description="Helical" evidence="7">
    <location>
        <begin position="119"/>
        <end position="139"/>
    </location>
</feature>
<feature type="transmembrane region" description="Helical" evidence="7">
    <location>
        <begin position="60"/>
        <end position="80"/>
    </location>
</feature>
<dbReference type="PANTHER" id="PTHR30151:SF20">
    <property type="entry name" value="ABC TRANSPORTER PERMEASE PROTEIN HI_0355-RELATED"/>
    <property type="match status" value="1"/>
</dbReference>
<evidence type="ECO:0000259" key="8">
    <source>
        <dbReference type="PROSITE" id="PS50928"/>
    </source>
</evidence>
<dbReference type="GO" id="GO:0005886">
    <property type="term" value="C:plasma membrane"/>
    <property type="evidence" value="ECO:0007669"/>
    <property type="project" value="UniProtKB-SubCell"/>
</dbReference>
<dbReference type="Proteomes" id="UP000609531">
    <property type="component" value="Unassembled WGS sequence"/>
</dbReference>
<evidence type="ECO:0000256" key="1">
    <source>
        <dbReference type="ARBA" id="ARBA00004651"/>
    </source>
</evidence>
<feature type="transmembrane region" description="Helical" evidence="7">
    <location>
        <begin position="182"/>
        <end position="202"/>
    </location>
</feature>
<proteinExistence type="inferred from homology"/>
<comment type="caution">
    <text evidence="9">The sequence shown here is derived from an EMBL/GenBank/DDBJ whole genome shotgun (WGS) entry which is preliminary data.</text>
</comment>
<name>A0A934IRB0_9HYPH</name>
<dbReference type="GO" id="GO:0055085">
    <property type="term" value="P:transmembrane transport"/>
    <property type="evidence" value="ECO:0007669"/>
    <property type="project" value="InterPro"/>
</dbReference>
<dbReference type="AlphaFoldDB" id="A0A934IRB0"/>
<comment type="subcellular location">
    <subcellularLocation>
        <location evidence="1 7">Cell membrane</location>
        <topology evidence="1 7">Multi-pass membrane protein</topology>
    </subcellularLocation>
</comment>
<feature type="transmembrane region" description="Helical" evidence="7">
    <location>
        <begin position="214"/>
        <end position="233"/>
    </location>
</feature>
<dbReference type="Gene3D" id="1.10.3720.10">
    <property type="entry name" value="MetI-like"/>
    <property type="match status" value="1"/>
</dbReference>
<dbReference type="PANTHER" id="PTHR30151">
    <property type="entry name" value="ALKANE SULFONATE ABC TRANSPORTER-RELATED, MEMBRANE SUBUNIT"/>
    <property type="match status" value="1"/>
</dbReference>
<accession>A0A934IRB0</accession>
<reference evidence="9" key="1">
    <citation type="submission" date="2020-12" db="EMBL/GenBank/DDBJ databases">
        <title>Bacterial taxonomy.</title>
        <authorList>
            <person name="Pan X."/>
        </authorList>
    </citation>
    <scope>NUCLEOTIDE SEQUENCE</scope>
    <source>
        <strain evidence="9">B2012</strain>
    </source>
</reference>
<evidence type="ECO:0000256" key="7">
    <source>
        <dbReference type="RuleBase" id="RU363032"/>
    </source>
</evidence>
<evidence type="ECO:0000256" key="3">
    <source>
        <dbReference type="ARBA" id="ARBA00022475"/>
    </source>
</evidence>
<evidence type="ECO:0000256" key="2">
    <source>
        <dbReference type="ARBA" id="ARBA00022448"/>
    </source>
</evidence>
<dbReference type="InterPro" id="IPR000515">
    <property type="entry name" value="MetI-like"/>
</dbReference>
<feature type="transmembrane region" description="Helical" evidence="7">
    <location>
        <begin position="87"/>
        <end position="113"/>
    </location>
</feature>
<evidence type="ECO:0000313" key="10">
    <source>
        <dbReference type="Proteomes" id="UP000609531"/>
    </source>
</evidence>
<sequence>MMRGLKALAGVALVVLVWWGATALLQPPRYVFPSPADVMGAFAAHGGMLLRNAAITGLEIVLGLGVGLAAGVATALAIAATPLTRQLILPAVVVTQTLPVFAIAPLLVVWLGYGLASKITMSALIIYFPIATAYAEGMARVDRHLIDLARLSGASQREVLWLIRAPGGLPGLVAGLKVASTVAPIGAVVGEWVGASAGLGFVMLHANARLQTPTLFAALMLLAVLALVVRFAVDRVADRLVRWQPVS</sequence>
<keyword evidence="10" id="KW-1185">Reference proteome</keyword>
<evidence type="ECO:0000256" key="6">
    <source>
        <dbReference type="ARBA" id="ARBA00023136"/>
    </source>
</evidence>
<dbReference type="SUPFAM" id="SSF161098">
    <property type="entry name" value="MetI-like"/>
    <property type="match status" value="1"/>
</dbReference>
<keyword evidence="6 7" id="KW-0472">Membrane</keyword>
<organism evidence="9 10">
    <name type="scientific">Acuticoccus mangrovi</name>
    <dbReference type="NCBI Taxonomy" id="2796142"/>
    <lineage>
        <taxon>Bacteria</taxon>
        <taxon>Pseudomonadati</taxon>
        <taxon>Pseudomonadota</taxon>
        <taxon>Alphaproteobacteria</taxon>
        <taxon>Hyphomicrobiales</taxon>
        <taxon>Amorphaceae</taxon>
        <taxon>Acuticoccus</taxon>
    </lineage>
</organism>
<dbReference type="InterPro" id="IPR035906">
    <property type="entry name" value="MetI-like_sf"/>
</dbReference>
<feature type="domain" description="ABC transmembrane type-1" evidence="8">
    <location>
        <begin position="49"/>
        <end position="233"/>
    </location>
</feature>